<protein>
    <recommendedName>
        <fullName evidence="5">Nocturnin</fullName>
    </recommendedName>
</protein>
<evidence type="ECO:0000256" key="1">
    <source>
        <dbReference type="SAM" id="Coils"/>
    </source>
</evidence>
<keyword evidence="1" id="KW-0175">Coiled coil</keyword>
<dbReference type="EMBL" id="CAUYUJ010014809">
    <property type="protein sequence ID" value="CAK0846242.1"/>
    <property type="molecule type" value="Genomic_DNA"/>
</dbReference>
<feature type="compositionally biased region" description="Polar residues" evidence="2">
    <location>
        <begin position="1"/>
        <end position="13"/>
    </location>
</feature>
<dbReference type="Gene3D" id="3.60.10.10">
    <property type="entry name" value="Endonuclease/exonuclease/phosphatase"/>
    <property type="match status" value="1"/>
</dbReference>
<evidence type="ECO:0000256" key="2">
    <source>
        <dbReference type="SAM" id="MobiDB-lite"/>
    </source>
</evidence>
<comment type="caution">
    <text evidence="3">The sequence shown here is derived from an EMBL/GenBank/DDBJ whole genome shotgun (WGS) entry which is preliminary data.</text>
</comment>
<organism evidence="3 4">
    <name type="scientific">Prorocentrum cordatum</name>
    <dbReference type="NCBI Taxonomy" id="2364126"/>
    <lineage>
        <taxon>Eukaryota</taxon>
        <taxon>Sar</taxon>
        <taxon>Alveolata</taxon>
        <taxon>Dinophyceae</taxon>
        <taxon>Prorocentrales</taxon>
        <taxon>Prorocentraceae</taxon>
        <taxon>Prorocentrum</taxon>
    </lineage>
</organism>
<feature type="non-terminal residue" evidence="3">
    <location>
        <position position="465"/>
    </location>
</feature>
<evidence type="ECO:0000313" key="4">
    <source>
        <dbReference type="Proteomes" id="UP001189429"/>
    </source>
</evidence>
<evidence type="ECO:0000313" key="3">
    <source>
        <dbReference type="EMBL" id="CAK0846242.1"/>
    </source>
</evidence>
<feature type="compositionally biased region" description="Basic and acidic residues" evidence="2">
    <location>
        <begin position="34"/>
        <end position="50"/>
    </location>
</feature>
<proteinExistence type="predicted"/>
<evidence type="ECO:0008006" key="5">
    <source>
        <dbReference type="Google" id="ProtNLM"/>
    </source>
</evidence>
<dbReference type="Proteomes" id="UP001189429">
    <property type="component" value="Unassembled WGS sequence"/>
</dbReference>
<accession>A0ABN9TK78</accession>
<sequence>MASNSVAASQPAGSQRVARRKSRRPQRATPAASERSHTDTPEGKRTKTLDEDGCDGDVLVDGLGAAGLIYPLQARDPWDAANKPGESDNNVGGTATPVAPDPNVFVCRFEMEALVAVLKLDFLSSVINTSSALATQLADKTASCLRKFAAQQEAKHEETALRLRELNQRQTSLEQAHSKMAAEVDRLKHTLHLCEQAAPQSDYADVAGFAREPSRTCFVASAKAAVSSSSVKEAVLPWLEAAGFKDDQWQARLGWLRRTPSTRIKALKLPDGGGWRKFETRDAEPQVQELFISLVKNGQQIRREAPSELKAPLSFATWNARALLHHDLRIRQHKMKYLSQFLSKGTILALQEVHATELELQQDLFKLHIPHLAFSSFGAQRNTGGVAIITPCSQSGVHQRAKFWHEELVPGRIERLRISSISHDTCPSVSTVIYNVHNYNISRQQAQSLRQRVARDVALANTAPD</sequence>
<feature type="region of interest" description="Disordered" evidence="2">
    <location>
        <begin position="1"/>
        <end position="53"/>
    </location>
</feature>
<dbReference type="SUPFAM" id="SSF56219">
    <property type="entry name" value="DNase I-like"/>
    <property type="match status" value="1"/>
</dbReference>
<reference evidence="3" key="1">
    <citation type="submission" date="2023-10" db="EMBL/GenBank/DDBJ databases">
        <authorList>
            <person name="Chen Y."/>
            <person name="Shah S."/>
            <person name="Dougan E. K."/>
            <person name="Thang M."/>
            <person name="Chan C."/>
        </authorList>
    </citation>
    <scope>NUCLEOTIDE SEQUENCE [LARGE SCALE GENOMIC DNA]</scope>
</reference>
<name>A0ABN9TK78_9DINO</name>
<gene>
    <name evidence="3" type="ORF">PCOR1329_LOCUS39798</name>
</gene>
<feature type="compositionally biased region" description="Basic residues" evidence="2">
    <location>
        <begin position="17"/>
        <end position="26"/>
    </location>
</feature>
<keyword evidence="4" id="KW-1185">Reference proteome</keyword>
<feature type="coiled-coil region" evidence="1">
    <location>
        <begin position="149"/>
        <end position="183"/>
    </location>
</feature>
<dbReference type="InterPro" id="IPR036691">
    <property type="entry name" value="Endo/exonu/phosph_ase_sf"/>
</dbReference>